<organism evidence="1 2">
    <name type="scientific">Collybiopsis luxurians FD-317 M1</name>
    <dbReference type="NCBI Taxonomy" id="944289"/>
    <lineage>
        <taxon>Eukaryota</taxon>
        <taxon>Fungi</taxon>
        <taxon>Dikarya</taxon>
        <taxon>Basidiomycota</taxon>
        <taxon>Agaricomycotina</taxon>
        <taxon>Agaricomycetes</taxon>
        <taxon>Agaricomycetidae</taxon>
        <taxon>Agaricales</taxon>
        <taxon>Marasmiineae</taxon>
        <taxon>Omphalotaceae</taxon>
        <taxon>Collybiopsis</taxon>
        <taxon>Collybiopsis luxurians</taxon>
    </lineage>
</organism>
<dbReference type="SUPFAM" id="SSF52047">
    <property type="entry name" value="RNI-like"/>
    <property type="match status" value="1"/>
</dbReference>
<evidence type="ECO:0008006" key="3">
    <source>
        <dbReference type="Google" id="ProtNLM"/>
    </source>
</evidence>
<dbReference type="EMBL" id="KN834770">
    <property type="protein sequence ID" value="KIK61805.1"/>
    <property type="molecule type" value="Genomic_DNA"/>
</dbReference>
<accession>A0A0D0BDJ9</accession>
<dbReference type="OrthoDB" id="2910058at2759"/>
<protein>
    <recommendedName>
        <fullName evidence="3">F-box domain-containing protein</fullName>
    </recommendedName>
</protein>
<evidence type="ECO:0000313" key="2">
    <source>
        <dbReference type="Proteomes" id="UP000053593"/>
    </source>
</evidence>
<name>A0A0D0BDJ9_9AGAR</name>
<gene>
    <name evidence="1" type="ORF">GYMLUDRAFT_578276</name>
</gene>
<dbReference type="Proteomes" id="UP000053593">
    <property type="component" value="Unassembled WGS sequence"/>
</dbReference>
<dbReference type="HOGENOM" id="CLU_541899_0_0_1"/>
<evidence type="ECO:0000313" key="1">
    <source>
        <dbReference type="EMBL" id="KIK61805.1"/>
    </source>
</evidence>
<reference evidence="1 2" key="1">
    <citation type="submission" date="2014-04" db="EMBL/GenBank/DDBJ databases">
        <title>Evolutionary Origins and Diversification of the Mycorrhizal Mutualists.</title>
        <authorList>
            <consortium name="DOE Joint Genome Institute"/>
            <consortium name="Mycorrhizal Genomics Consortium"/>
            <person name="Kohler A."/>
            <person name="Kuo A."/>
            <person name="Nagy L.G."/>
            <person name="Floudas D."/>
            <person name="Copeland A."/>
            <person name="Barry K.W."/>
            <person name="Cichocki N."/>
            <person name="Veneault-Fourrey C."/>
            <person name="LaButti K."/>
            <person name="Lindquist E.A."/>
            <person name="Lipzen A."/>
            <person name="Lundell T."/>
            <person name="Morin E."/>
            <person name="Murat C."/>
            <person name="Riley R."/>
            <person name="Ohm R."/>
            <person name="Sun H."/>
            <person name="Tunlid A."/>
            <person name="Henrissat B."/>
            <person name="Grigoriev I.V."/>
            <person name="Hibbett D.S."/>
            <person name="Martin F."/>
        </authorList>
    </citation>
    <scope>NUCLEOTIDE SEQUENCE [LARGE SCALE GENOMIC DNA]</scope>
    <source>
        <strain evidence="1 2">FD-317 M1</strain>
    </source>
</reference>
<dbReference type="Gene3D" id="1.20.1280.50">
    <property type="match status" value="1"/>
</dbReference>
<dbReference type="AlphaFoldDB" id="A0A0D0BDJ9"/>
<keyword evidence="2" id="KW-1185">Reference proteome</keyword>
<sequence>MEQLLASIKDARNDLLRRSDNARSLSSASIRKLPPEVLEEIFASYISEEGGGYALSLRRHGRRDHISCPTLKLSWVCSFWRSLVLDCPKLWSSLKLSSQVLFCQPGSFPIFLKYIYNSGENLLDIHFDGGRFDSSPNARVDKAIDILLDNSMRWRTAVLLITNASANDWFSASSRLNARSGSGSPARNPPPGDFSALEHLEMPQSLSWSDELSGIFRTFSRCPRLETYHGSSFSLAVSGVDFSHVKELALTSSVIGKSFGHLLYRLPELESLTVANFQLSEDGTDDPLLREATHYTSALSKLKLTSRTLQPEAWRFIRLPSLTELHISIVSADHFANLIYLSSVLLESGCQLQTLRLYVYCFMEQQQQQALLDFITLHPSLVNLVISLQSDEEVQCFVQNLQPKGDPPSRLASNLRSLKLQWTVHLYQDFDQTLCSSICEMVKSRCTVRKSHATGKLELAGLQSLTLVLSDGDSHNTFSQFVHTQLSTLEDAGLILDVQSDYE</sequence>
<proteinExistence type="predicted"/>